<dbReference type="Proteomes" id="UP000215086">
    <property type="component" value="Chromosome"/>
</dbReference>
<dbReference type="AlphaFoldDB" id="A0A286RE76"/>
<sequence>MVLFGAARNRTAVRMASNAQGNGQRFCGYEAGLCCLAMV</sequence>
<name>A0A286RE76_9BACT</name>
<protein>
    <submittedName>
        <fullName evidence="1">Uncharacterized protein</fullName>
    </submittedName>
</protein>
<gene>
    <name evidence="1" type="ORF">THTE_1667</name>
</gene>
<keyword evidence="2" id="KW-1185">Reference proteome</keyword>
<evidence type="ECO:0000313" key="2">
    <source>
        <dbReference type="Proteomes" id="UP000215086"/>
    </source>
</evidence>
<reference evidence="1 2" key="1">
    <citation type="journal article" name="Front. Microbiol.">
        <title>Sugar Metabolism of the First Thermophilic Planctomycete Thermogutta terrifontis: Comparative Genomic and Transcriptomic Approaches.</title>
        <authorList>
            <person name="Elcheninov A.G."/>
            <person name="Menzel P."/>
            <person name="Gudbergsdottir S.R."/>
            <person name="Slesarev A.I."/>
            <person name="Kadnikov V.V."/>
            <person name="Krogh A."/>
            <person name="Bonch-Osmolovskaya E.A."/>
            <person name="Peng X."/>
            <person name="Kublanov I.V."/>
        </authorList>
    </citation>
    <scope>NUCLEOTIDE SEQUENCE [LARGE SCALE GENOMIC DNA]</scope>
    <source>
        <strain evidence="1 2">R1</strain>
    </source>
</reference>
<accession>A0A286RE76</accession>
<organism evidence="1 2">
    <name type="scientific">Thermogutta terrifontis</name>
    <dbReference type="NCBI Taxonomy" id="1331910"/>
    <lineage>
        <taxon>Bacteria</taxon>
        <taxon>Pseudomonadati</taxon>
        <taxon>Planctomycetota</taxon>
        <taxon>Planctomycetia</taxon>
        <taxon>Pirellulales</taxon>
        <taxon>Thermoguttaceae</taxon>
        <taxon>Thermogutta</taxon>
    </lineage>
</organism>
<evidence type="ECO:0000313" key="1">
    <source>
        <dbReference type="EMBL" id="ASV74269.1"/>
    </source>
</evidence>
<dbReference type="KEGG" id="ttf:THTE_1667"/>
<dbReference type="EMBL" id="CP018477">
    <property type="protein sequence ID" value="ASV74269.1"/>
    <property type="molecule type" value="Genomic_DNA"/>
</dbReference>
<proteinExistence type="predicted"/>